<evidence type="ECO:0000256" key="2">
    <source>
        <dbReference type="ARBA" id="ARBA00022692"/>
    </source>
</evidence>
<dbReference type="InterPro" id="IPR036612">
    <property type="entry name" value="KH_dom_type_1_sf"/>
</dbReference>
<evidence type="ECO:0000313" key="13">
    <source>
        <dbReference type="EMBL" id="TDU40249.1"/>
    </source>
</evidence>
<comment type="subcellular location">
    <subcellularLocation>
        <location evidence="9">Cell membrane</location>
        <topology evidence="9">Single-pass membrane protein</topology>
    </subcellularLocation>
</comment>
<dbReference type="AlphaFoldDB" id="A0A4R7Q0X4"/>
<dbReference type="Pfam" id="PF12072">
    <property type="entry name" value="RNase_Y_N"/>
    <property type="match status" value="1"/>
</dbReference>
<evidence type="ECO:0000256" key="5">
    <source>
        <dbReference type="ARBA" id="ARBA00022801"/>
    </source>
</evidence>
<dbReference type="CDD" id="cd00077">
    <property type="entry name" value="HDc"/>
    <property type="match status" value="1"/>
</dbReference>
<dbReference type="NCBIfam" id="TIGR03319">
    <property type="entry name" value="RNase_Y"/>
    <property type="match status" value="1"/>
</dbReference>
<dbReference type="OrthoDB" id="9803205at2"/>
<dbReference type="Pfam" id="PF00013">
    <property type="entry name" value="KH_1"/>
    <property type="match status" value="1"/>
</dbReference>
<dbReference type="Gene3D" id="3.30.1370.10">
    <property type="entry name" value="K Homology domain, type 1"/>
    <property type="match status" value="1"/>
</dbReference>
<evidence type="ECO:0000256" key="3">
    <source>
        <dbReference type="ARBA" id="ARBA00022722"/>
    </source>
</evidence>
<evidence type="ECO:0000256" key="8">
    <source>
        <dbReference type="ARBA" id="ARBA00023136"/>
    </source>
</evidence>
<dbReference type="InterPro" id="IPR006675">
    <property type="entry name" value="HDIG_dom"/>
</dbReference>
<keyword evidence="7 9" id="KW-1133">Transmembrane helix</keyword>
<feature type="coiled-coil region" evidence="11">
    <location>
        <begin position="111"/>
        <end position="145"/>
    </location>
</feature>
<gene>
    <name evidence="9" type="primary">rny</name>
    <name evidence="13" type="ORF">BXY82_2295</name>
</gene>
<keyword evidence="6 9" id="KW-0694">RNA-binding</keyword>
<reference evidence="13 14" key="1">
    <citation type="submission" date="2019-03" db="EMBL/GenBank/DDBJ databases">
        <title>Genomic Encyclopedia of Archaeal and Bacterial Type Strains, Phase II (KMG-II): from individual species to whole genera.</title>
        <authorList>
            <person name="Goeker M."/>
        </authorList>
    </citation>
    <scope>NUCLEOTIDE SEQUENCE [LARGE SCALE GENOMIC DNA]</scope>
    <source>
        <strain evidence="13 14">DSM 28135</strain>
    </source>
</reference>
<comment type="function">
    <text evidence="9">Endoribonuclease that initiates mRNA decay.</text>
</comment>
<keyword evidence="4 9" id="KW-0255">Endonuclease</keyword>
<dbReference type="PROSITE" id="PS51831">
    <property type="entry name" value="HD"/>
    <property type="match status" value="1"/>
</dbReference>
<organism evidence="13 14">
    <name type="scientific">Gelidibacter sediminis</name>
    <dbReference type="NCBI Taxonomy" id="1608710"/>
    <lineage>
        <taxon>Bacteria</taxon>
        <taxon>Pseudomonadati</taxon>
        <taxon>Bacteroidota</taxon>
        <taxon>Flavobacteriia</taxon>
        <taxon>Flavobacteriales</taxon>
        <taxon>Flavobacteriaceae</taxon>
        <taxon>Gelidibacter</taxon>
    </lineage>
</organism>
<keyword evidence="11" id="KW-0175">Coiled coil</keyword>
<name>A0A4R7Q0X4_9FLAO</name>
<proteinExistence type="inferred from homology"/>
<dbReference type="EMBL" id="SOBW01000008">
    <property type="protein sequence ID" value="TDU40249.1"/>
    <property type="molecule type" value="Genomic_DNA"/>
</dbReference>
<evidence type="ECO:0000256" key="4">
    <source>
        <dbReference type="ARBA" id="ARBA00022759"/>
    </source>
</evidence>
<evidence type="ECO:0000256" key="11">
    <source>
        <dbReference type="SAM" id="Coils"/>
    </source>
</evidence>
<evidence type="ECO:0000256" key="9">
    <source>
        <dbReference type="HAMAP-Rule" id="MF_00335"/>
    </source>
</evidence>
<dbReference type="PANTHER" id="PTHR12826:SF15">
    <property type="entry name" value="RIBONUCLEASE Y"/>
    <property type="match status" value="1"/>
</dbReference>
<feature type="transmembrane region" description="Helical" evidence="9">
    <location>
        <begin position="6"/>
        <end position="26"/>
    </location>
</feature>
<dbReference type="InterPro" id="IPR006674">
    <property type="entry name" value="HD_domain"/>
</dbReference>
<evidence type="ECO:0000256" key="7">
    <source>
        <dbReference type="ARBA" id="ARBA00022989"/>
    </source>
</evidence>
<evidence type="ECO:0000256" key="10">
    <source>
        <dbReference type="NCBIfam" id="TIGR03319"/>
    </source>
</evidence>
<keyword evidence="3 9" id="KW-0540">Nuclease</keyword>
<accession>A0A4R7Q0X4</accession>
<dbReference type="InterPro" id="IPR022711">
    <property type="entry name" value="RNase_Y_N"/>
</dbReference>
<dbReference type="InterPro" id="IPR004088">
    <property type="entry name" value="KH_dom_type_1"/>
</dbReference>
<keyword evidence="8 9" id="KW-0472">Membrane</keyword>
<keyword evidence="1 9" id="KW-1003">Cell membrane</keyword>
<evidence type="ECO:0000256" key="1">
    <source>
        <dbReference type="ARBA" id="ARBA00022475"/>
    </source>
</evidence>
<dbReference type="GO" id="GO:0005886">
    <property type="term" value="C:plasma membrane"/>
    <property type="evidence" value="ECO:0007669"/>
    <property type="project" value="UniProtKB-SubCell"/>
</dbReference>
<protein>
    <recommendedName>
        <fullName evidence="9 10">Ribonuclease Y</fullName>
        <shortName evidence="9">RNase Y</shortName>
        <ecNumber evidence="9 10">3.1.-.-</ecNumber>
    </recommendedName>
</protein>
<keyword evidence="5 9" id="KW-0378">Hydrolase</keyword>
<dbReference type="InterPro" id="IPR017705">
    <property type="entry name" value="Ribonuclease_Y"/>
</dbReference>
<dbReference type="EC" id="3.1.-.-" evidence="9 10"/>
<dbReference type="GO" id="GO:0003723">
    <property type="term" value="F:RNA binding"/>
    <property type="evidence" value="ECO:0007669"/>
    <property type="project" value="UniProtKB-UniRule"/>
</dbReference>
<dbReference type="NCBIfam" id="TIGR00277">
    <property type="entry name" value="HDIG"/>
    <property type="match status" value="1"/>
</dbReference>
<dbReference type="Proteomes" id="UP000294689">
    <property type="component" value="Unassembled WGS sequence"/>
</dbReference>
<dbReference type="PROSITE" id="PS50084">
    <property type="entry name" value="KH_TYPE_1"/>
    <property type="match status" value="1"/>
</dbReference>
<dbReference type="InterPro" id="IPR003607">
    <property type="entry name" value="HD/PDEase_dom"/>
</dbReference>
<dbReference type="Gene3D" id="1.10.3210.10">
    <property type="entry name" value="Hypothetical protein af1432"/>
    <property type="match status" value="1"/>
</dbReference>
<dbReference type="Pfam" id="PF01966">
    <property type="entry name" value="HD"/>
    <property type="match status" value="1"/>
</dbReference>
<dbReference type="RefSeq" id="WP_133758278.1">
    <property type="nucleotide sequence ID" value="NZ_SOBW01000008.1"/>
</dbReference>
<keyword evidence="14" id="KW-1185">Reference proteome</keyword>
<dbReference type="PANTHER" id="PTHR12826">
    <property type="entry name" value="RIBONUCLEASE Y"/>
    <property type="match status" value="1"/>
</dbReference>
<dbReference type="SUPFAM" id="SSF54791">
    <property type="entry name" value="Eukaryotic type KH-domain (KH-domain type I)"/>
    <property type="match status" value="1"/>
</dbReference>
<evidence type="ECO:0000256" key="6">
    <source>
        <dbReference type="ARBA" id="ARBA00022884"/>
    </source>
</evidence>
<dbReference type="GO" id="GO:0006402">
    <property type="term" value="P:mRNA catabolic process"/>
    <property type="evidence" value="ECO:0007669"/>
    <property type="project" value="UniProtKB-UniRule"/>
</dbReference>
<dbReference type="SMART" id="SM00471">
    <property type="entry name" value="HDc"/>
    <property type="match status" value="1"/>
</dbReference>
<dbReference type="InterPro" id="IPR004087">
    <property type="entry name" value="KH_dom"/>
</dbReference>
<dbReference type="FunFam" id="1.10.3210.10:FF:000013">
    <property type="entry name" value="Ribonuclease Y"/>
    <property type="match status" value="1"/>
</dbReference>
<evidence type="ECO:0000259" key="12">
    <source>
        <dbReference type="PROSITE" id="PS51831"/>
    </source>
</evidence>
<comment type="caution">
    <text evidence="13">The sequence shown here is derived from an EMBL/GenBank/DDBJ whole genome shotgun (WGS) entry which is preliminary data.</text>
</comment>
<dbReference type="SMART" id="SM00322">
    <property type="entry name" value="KH"/>
    <property type="match status" value="1"/>
</dbReference>
<comment type="similarity">
    <text evidence="9">Belongs to the RNase Y family.</text>
</comment>
<sequence length="524" mass="58480">MENTILLIVGGVVLGIILGYIIAKVLEKNNASKLIKNAQEESNSIIRQANAEGESIKKDKLLQAKEKFIELKSEHEKIILSRDKKIAEAEKRTRDKESQVSSELAKNKKLSQEIEDKIKDYDFRLEFLEKKKEEVDKAHKSQIKQLEVISGLSAEEAKAQLVESLKHEAKADAMAYIQDTLEEAKLTAQQDAKKIIINTIQRIGTEEAIDNCVSVFNIESDDVKGRIIGREGRNIRAIEAATGVEIIVDDTPEAIILSCFDSVRREVARLSLHKLVTDGRIHPAKIEEVVQKTQKQIEQEIIEVGKRTVIDLGIHGLHPELIKLVGRMKYRSSYGQNLLQHSREVAKLCGVMAAELGLNPKIAKRAGLLHDIGKVPDSEADMETPHAILGMQWAEKYGEKPEVCNAIGAHHDEIEMTTLLAPIIQVCDAISGARPGARRQVLDSYIQRLKDLEDVAFGFNGVNKAYAIQAGRELRVMVESERVSDEQAANLSFEISQKIQTDMTYPGQVKVTVIRETRAVNIAK</sequence>
<dbReference type="HAMAP" id="MF_00335">
    <property type="entry name" value="RNase_Y"/>
    <property type="match status" value="1"/>
</dbReference>
<evidence type="ECO:0000313" key="14">
    <source>
        <dbReference type="Proteomes" id="UP000294689"/>
    </source>
</evidence>
<feature type="domain" description="HD" evidence="12">
    <location>
        <begin position="338"/>
        <end position="433"/>
    </location>
</feature>
<dbReference type="CDD" id="cd22431">
    <property type="entry name" value="KH-I_RNaseY"/>
    <property type="match status" value="1"/>
</dbReference>
<keyword evidence="2 9" id="KW-0812">Transmembrane</keyword>
<dbReference type="GO" id="GO:0004521">
    <property type="term" value="F:RNA endonuclease activity"/>
    <property type="evidence" value="ECO:0007669"/>
    <property type="project" value="UniProtKB-UniRule"/>
</dbReference>
<dbReference type="GO" id="GO:0016787">
    <property type="term" value="F:hydrolase activity"/>
    <property type="evidence" value="ECO:0007669"/>
    <property type="project" value="UniProtKB-KW"/>
</dbReference>
<dbReference type="SUPFAM" id="SSF109604">
    <property type="entry name" value="HD-domain/PDEase-like"/>
    <property type="match status" value="1"/>
</dbReference>